<dbReference type="InterPro" id="IPR008271">
    <property type="entry name" value="Ser/Thr_kinase_AS"/>
</dbReference>
<keyword evidence="4 7" id="KW-0547">Nucleotide-binding</keyword>
<feature type="region of interest" description="Disordered" evidence="8">
    <location>
        <begin position="383"/>
        <end position="428"/>
    </location>
</feature>
<accession>A0ABQ3TKT3</accession>
<feature type="compositionally biased region" description="Pro residues" evidence="8">
    <location>
        <begin position="334"/>
        <end position="346"/>
    </location>
</feature>
<organism evidence="11 12">
    <name type="scientific">Streptomyces spororaveus</name>
    <dbReference type="NCBI Taxonomy" id="284039"/>
    <lineage>
        <taxon>Bacteria</taxon>
        <taxon>Bacillati</taxon>
        <taxon>Actinomycetota</taxon>
        <taxon>Actinomycetes</taxon>
        <taxon>Kitasatosporales</taxon>
        <taxon>Streptomycetaceae</taxon>
        <taxon>Streptomyces</taxon>
    </lineage>
</organism>
<evidence type="ECO:0000256" key="5">
    <source>
        <dbReference type="ARBA" id="ARBA00022777"/>
    </source>
</evidence>
<dbReference type="PROSITE" id="PS50011">
    <property type="entry name" value="PROTEIN_KINASE_DOM"/>
    <property type="match status" value="1"/>
</dbReference>
<evidence type="ECO:0000256" key="4">
    <source>
        <dbReference type="ARBA" id="ARBA00022741"/>
    </source>
</evidence>
<dbReference type="PROSITE" id="PS00107">
    <property type="entry name" value="PROTEIN_KINASE_ATP"/>
    <property type="match status" value="1"/>
</dbReference>
<dbReference type="InterPro" id="IPR011009">
    <property type="entry name" value="Kinase-like_dom_sf"/>
</dbReference>
<keyword evidence="9" id="KW-0812">Transmembrane</keyword>
<feature type="compositionally biased region" description="Basic and acidic residues" evidence="8">
    <location>
        <begin position="574"/>
        <end position="583"/>
    </location>
</feature>
<keyword evidence="5 11" id="KW-0418">Kinase</keyword>
<feature type="binding site" evidence="7">
    <location>
        <position position="57"/>
    </location>
    <ligand>
        <name>ATP</name>
        <dbReference type="ChEBI" id="CHEBI:30616"/>
    </ligand>
</feature>
<dbReference type="Gene3D" id="1.10.510.10">
    <property type="entry name" value="Transferase(Phosphotransferase) domain 1"/>
    <property type="match status" value="1"/>
</dbReference>
<comment type="caution">
    <text evidence="11">The sequence shown here is derived from an EMBL/GenBank/DDBJ whole genome shotgun (WGS) entry which is preliminary data.</text>
</comment>
<evidence type="ECO:0000313" key="12">
    <source>
        <dbReference type="Proteomes" id="UP000608522"/>
    </source>
</evidence>
<feature type="compositionally biased region" description="Low complexity" evidence="8">
    <location>
        <begin position="560"/>
        <end position="573"/>
    </location>
</feature>
<dbReference type="InterPro" id="IPR000719">
    <property type="entry name" value="Prot_kinase_dom"/>
</dbReference>
<feature type="region of interest" description="Disordered" evidence="8">
    <location>
        <begin position="289"/>
        <end position="352"/>
    </location>
</feature>
<evidence type="ECO:0000313" key="11">
    <source>
        <dbReference type="EMBL" id="GHI80993.1"/>
    </source>
</evidence>
<evidence type="ECO:0000259" key="10">
    <source>
        <dbReference type="PROSITE" id="PS50011"/>
    </source>
</evidence>
<feature type="compositionally biased region" description="Gly residues" evidence="8">
    <location>
        <begin position="387"/>
        <end position="396"/>
    </location>
</feature>
<dbReference type="EC" id="2.7.11.1" evidence="1"/>
<feature type="region of interest" description="Disordered" evidence="8">
    <location>
        <begin position="538"/>
        <end position="594"/>
    </location>
</feature>
<feature type="compositionally biased region" description="Pro residues" evidence="8">
    <location>
        <begin position="549"/>
        <end position="559"/>
    </location>
</feature>
<dbReference type="Gene3D" id="3.30.200.20">
    <property type="entry name" value="Phosphorylase Kinase, domain 1"/>
    <property type="match status" value="1"/>
</dbReference>
<keyword evidence="9" id="KW-0472">Membrane</keyword>
<keyword evidence="12" id="KW-1185">Reference proteome</keyword>
<name>A0ABQ3TKT3_9ACTN</name>
<proteinExistence type="predicted"/>
<feature type="compositionally biased region" description="Low complexity" evidence="8">
    <location>
        <begin position="397"/>
        <end position="428"/>
    </location>
</feature>
<keyword evidence="3" id="KW-0808">Transferase</keyword>
<keyword evidence="2" id="KW-0723">Serine/threonine-protein kinase</keyword>
<evidence type="ECO:0000256" key="2">
    <source>
        <dbReference type="ARBA" id="ARBA00022527"/>
    </source>
</evidence>
<dbReference type="SUPFAM" id="SSF56112">
    <property type="entry name" value="Protein kinase-like (PK-like)"/>
    <property type="match status" value="1"/>
</dbReference>
<dbReference type="PANTHER" id="PTHR43289">
    <property type="entry name" value="MITOGEN-ACTIVATED PROTEIN KINASE KINASE KINASE 20-RELATED"/>
    <property type="match status" value="1"/>
</dbReference>
<dbReference type="CDD" id="cd14014">
    <property type="entry name" value="STKc_PknB_like"/>
    <property type="match status" value="1"/>
</dbReference>
<keyword evidence="6 7" id="KW-0067">ATP-binding</keyword>
<dbReference type="PANTHER" id="PTHR43289:SF6">
    <property type="entry name" value="SERINE_THREONINE-PROTEIN KINASE NEKL-3"/>
    <property type="match status" value="1"/>
</dbReference>
<feature type="domain" description="Protein kinase" evidence="10">
    <location>
        <begin position="28"/>
        <end position="284"/>
    </location>
</feature>
<dbReference type="Proteomes" id="UP000608522">
    <property type="component" value="Unassembled WGS sequence"/>
</dbReference>
<evidence type="ECO:0000256" key="3">
    <source>
        <dbReference type="ARBA" id="ARBA00022679"/>
    </source>
</evidence>
<evidence type="ECO:0000256" key="1">
    <source>
        <dbReference type="ARBA" id="ARBA00012513"/>
    </source>
</evidence>
<evidence type="ECO:0000256" key="8">
    <source>
        <dbReference type="SAM" id="MobiDB-lite"/>
    </source>
</evidence>
<sequence length="594" mass="61663">MTPGRTGAHSGARVSDQSNSDRVISGRYRLLEPIGRGGMGTVWRARDEVLAREVAVKEVRAPAGLEPAELERLYRRLEREAWAAARVSHRGVVTVYDVASEDGRPWIVMELVRGLSLADVLEAEGPMTPQRAAHVGEQVLAALRSAHDSGVLHRDVKPGNVLIANDGRVVLGDFGIATLEGSSAITMPGELVGSPEFLAPERALGRDPGPASDLWALGVMLYAAVEGVSPFRQATPLDTLRAVVDAELPPPRRAGALEPVLEGLLRKDPAERLPAAEAARMLRVVGAGGTVRAPGGPVSGPEAPTTGPVHEGHGPNGSDRSHTTPYGTRSGAPPESPYGTPPPRPASGPGARGSRAGLVLAAGIVLMLLALVAVGWLLLKDREDTNGKGGGTGGAPTGPATTTDRAVTTTPSTAPPASASVSASGSPGQHVSVYVDTVRSSYSGSCPPPAAYAPAFTATVEVERTPVVLEYRWVTRSGRTSGPDWRSVMYEEGGPRSRRLEHTELTHDPAGAFEDAVRLEVRGPAEVATQWVATSVTCRKETPTSGAPSPGPSPSPASPTSPTASAPAASGTGEPDRTDRTDGTDQAAFVKTGR</sequence>
<dbReference type="SMART" id="SM00220">
    <property type="entry name" value="S_TKc"/>
    <property type="match status" value="1"/>
</dbReference>
<dbReference type="Pfam" id="PF00069">
    <property type="entry name" value="Pkinase"/>
    <property type="match status" value="1"/>
</dbReference>
<evidence type="ECO:0000256" key="7">
    <source>
        <dbReference type="PROSITE-ProRule" id="PRU10141"/>
    </source>
</evidence>
<feature type="transmembrane region" description="Helical" evidence="9">
    <location>
        <begin position="356"/>
        <end position="379"/>
    </location>
</feature>
<protein>
    <recommendedName>
        <fullName evidence="1">non-specific serine/threonine protein kinase</fullName>
        <ecNumber evidence="1">2.7.11.1</ecNumber>
    </recommendedName>
</protein>
<dbReference type="EMBL" id="BNED01000005">
    <property type="protein sequence ID" value="GHI80993.1"/>
    <property type="molecule type" value="Genomic_DNA"/>
</dbReference>
<evidence type="ECO:0000256" key="6">
    <source>
        <dbReference type="ARBA" id="ARBA00022840"/>
    </source>
</evidence>
<dbReference type="GO" id="GO:0016301">
    <property type="term" value="F:kinase activity"/>
    <property type="evidence" value="ECO:0007669"/>
    <property type="project" value="UniProtKB-KW"/>
</dbReference>
<feature type="region of interest" description="Disordered" evidence="8">
    <location>
        <begin position="1"/>
        <end position="20"/>
    </location>
</feature>
<evidence type="ECO:0000256" key="9">
    <source>
        <dbReference type="SAM" id="Phobius"/>
    </source>
</evidence>
<gene>
    <name evidence="11" type="ORF">Sspor_65540</name>
</gene>
<dbReference type="InterPro" id="IPR017441">
    <property type="entry name" value="Protein_kinase_ATP_BS"/>
</dbReference>
<reference evidence="12" key="1">
    <citation type="submission" date="2023-07" db="EMBL/GenBank/DDBJ databases">
        <title>Whole genome shotgun sequence of Streptomyces spororaveus NBRC 15456.</title>
        <authorList>
            <person name="Komaki H."/>
            <person name="Tamura T."/>
        </authorList>
    </citation>
    <scope>NUCLEOTIDE SEQUENCE [LARGE SCALE GENOMIC DNA]</scope>
    <source>
        <strain evidence="12">NBRC 15456</strain>
    </source>
</reference>
<keyword evidence="9" id="KW-1133">Transmembrane helix</keyword>
<dbReference type="PROSITE" id="PS00108">
    <property type="entry name" value="PROTEIN_KINASE_ST"/>
    <property type="match status" value="1"/>
</dbReference>